<feature type="region of interest" description="Disordered" evidence="1">
    <location>
        <begin position="171"/>
        <end position="223"/>
    </location>
</feature>
<proteinExistence type="predicted"/>
<name>A0AAJ0M319_9PEZI</name>
<feature type="compositionally biased region" description="Basic and acidic residues" evidence="1">
    <location>
        <begin position="424"/>
        <end position="436"/>
    </location>
</feature>
<dbReference type="EMBL" id="JAUDZG010000003">
    <property type="protein sequence ID" value="KAK3306904.1"/>
    <property type="molecule type" value="Genomic_DNA"/>
</dbReference>
<dbReference type="GeneID" id="87880899"/>
<feature type="region of interest" description="Disordered" evidence="1">
    <location>
        <begin position="412"/>
        <end position="512"/>
    </location>
</feature>
<organism evidence="2 3">
    <name type="scientific">Chaetomium strumarium</name>
    <dbReference type="NCBI Taxonomy" id="1170767"/>
    <lineage>
        <taxon>Eukaryota</taxon>
        <taxon>Fungi</taxon>
        <taxon>Dikarya</taxon>
        <taxon>Ascomycota</taxon>
        <taxon>Pezizomycotina</taxon>
        <taxon>Sordariomycetes</taxon>
        <taxon>Sordariomycetidae</taxon>
        <taxon>Sordariales</taxon>
        <taxon>Chaetomiaceae</taxon>
        <taxon>Chaetomium</taxon>
    </lineage>
</organism>
<comment type="caution">
    <text evidence="2">The sequence shown here is derived from an EMBL/GenBank/DDBJ whole genome shotgun (WGS) entry which is preliminary data.</text>
</comment>
<dbReference type="Proteomes" id="UP001273166">
    <property type="component" value="Unassembled WGS sequence"/>
</dbReference>
<gene>
    <name evidence="2" type="ORF">B0T15DRAFT_157068</name>
</gene>
<sequence>MDDADKKQQNLEILGLKSLGDLSLSQLLVELGKRLPSDVSKKRILSICTMWLHPRLMTIDISSFHDEVGIWYRFLKDLVNDDLLILETFNEWQRDQATQDPTSLRRLRIAEDKLRSLMSASDPMRTTDAPESGDCYGQMHPDRLKLSQKKPIMIELEDDDEDVVFISSNPVQKNESQDQDDPSGQPDLSFLTGANSLVMSDVAHPPHNKKGAAPTKDLSSNQHDRIEKAVVPLLTRANRLAMSNMEALPPNNKRKKVFQAEDSVSLLNTYAQAIGATFEFKEDMVGYQRWVCQCTLKLPAGADPMVFPNLEAEQKRGKVGKPTAPGFARKKDAKKYAAKCCVDWLVANGHSVYPLPEDCPRNFDTALDRKPPKDYKCYICGKVGNHFRNLCPRDPRPDLWRRYWERKTGVVEEAGSRHGSAARAWDDPDSRFDDSTRLSARSVSPVGEVRKGGGGDSYRPESDLSRLRLLSSHHQLGKRKASRSPSRDDLTSRGESRDYDHRAARKEHRRNASFLEDLVNKAKARREGRLSYDDEVDEDEQPGPLAVKRTAGPPSIDEMQIDRPKTSAFKKRRDADHVAGVELFESDLFDMIRGESVKTDRLLLINGRERRGPYNPLLVRLFSGKQNVWVNDNLNTTRPCALEFFDLPLESKQQVEISDFEMAGESAMTLVESDYPVATNEEDAMMVDAELKVAVDCCFDRAESTITATGSRLVRNDPSDEANSTQMGVEPLSTAIDGASRPEVDTQESTPAAVKNSPDTITVHSTSSADGTSKGDELMRAVVETSSSSSAVIQAASA</sequence>
<feature type="region of interest" description="Disordered" evidence="1">
    <location>
        <begin position="710"/>
        <end position="776"/>
    </location>
</feature>
<feature type="region of interest" description="Disordered" evidence="1">
    <location>
        <begin position="526"/>
        <end position="570"/>
    </location>
</feature>
<reference evidence="2" key="1">
    <citation type="journal article" date="2023" name="Mol. Phylogenet. Evol.">
        <title>Genome-scale phylogeny and comparative genomics of the fungal order Sordariales.</title>
        <authorList>
            <person name="Hensen N."/>
            <person name="Bonometti L."/>
            <person name="Westerberg I."/>
            <person name="Brannstrom I.O."/>
            <person name="Guillou S."/>
            <person name="Cros-Aarteil S."/>
            <person name="Calhoun S."/>
            <person name="Haridas S."/>
            <person name="Kuo A."/>
            <person name="Mondo S."/>
            <person name="Pangilinan J."/>
            <person name="Riley R."/>
            <person name="LaButti K."/>
            <person name="Andreopoulos B."/>
            <person name="Lipzen A."/>
            <person name="Chen C."/>
            <person name="Yan M."/>
            <person name="Daum C."/>
            <person name="Ng V."/>
            <person name="Clum A."/>
            <person name="Steindorff A."/>
            <person name="Ohm R.A."/>
            <person name="Martin F."/>
            <person name="Silar P."/>
            <person name="Natvig D.O."/>
            <person name="Lalanne C."/>
            <person name="Gautier V."/>
            <person name="Ament-Velasquez S.L."/>
            <person name="Kruys A."/>
            <person name="Hutchinson M.I."/>
            <person name="Powell A.J."/>
            <person name="Barry K."/>
            <person name="Miller A.N."/>
            <person name="Grigoriev I.V."/>
            <person name="Debuchy R."/>
            <person name="Gladieux P."/>
            <person name="Hiltunen Thoren M."/>
            <person name="Johannesson H."/>
        </authorList>
    </citation>
    <scope>NUCLEOTIDE SEQUENCE</scope>
    <source>
        <strain evidence="2">CBS 333.67</strain>
    </source>
</reference>
<keyword evidence="3" id="KW-1185">Reference proteome</keyword>
<accession>A0AAJ0M319</accession>
<evidence type="ECO:0008006" key="4">
    <source>
        <dbReference type="Google" id="ProtNLM"/>
    </source>
</evidence>
<feature type="compositionally biased region" description="Basic and acidic residues" evidence="1">
    <location>
        <begin position="448"/>
        <end position="466"/>
    </location>
</feature>
<evidence type="ECO:0000256" key="1">
    <source>
        <dbReference type="SAM" id="MobiDB-lite"/>
    </source>
</evidence>
<reference evidence="2" key="2">
    <citation type="submission" date="2023-06" db="EMBL/GenBank/DDBJ databases">
        <authorList>
            <consortium name="Lawrence Berkeley National Laboratory"/>
            <person name="Mondo S.J."/>
            <person name="Hensen N."/>
            <person name="Bonometti L."/>
            <person name="Westerberg I."/>
            <person name="Brannstrom I.O."/>
            <person name="Guillou S."/>
            <person name="Cros-Aarteil S."/>
            <person name="Calhoun S."/>
            <person name="Haridas S."/>
            <person name="Kuo A."/>
            <person name="Pangilinan J."/>
            <person name="Riley R."/>
            <person name="Labutti K."/>
            <person name="Andreopoulos B."/>
            <person name="Lipzen A."/>
            <person name="Chen C."/>
            <person name="Yanf M."/>
            <person name="Daum C."/>
            <person name="Ng V."/>
            <person name="Clum A."/>
            <person name="Steindorff A."/>
            <person name="Ohm R."/>
            <person name="Martin F."/>
            <person name="Silar P."/>
            <person name="Natvig D."/>
            <person name="Lalanne C."/>
            <person name="Gautier V."/>
            <person name="Ament-Velasquez S.L."/>
            <person name="Kruys A."/>
            <person name="Hutchinson M.I."/>
            <person name="Powell A.J."/>
            <person name="Barry K."/>
            <person name="Miller A.N."/>
            <person name="Grigoriev I.V."/>
            <person name="Debuchy R."/>
            <person name="Gladieux P."/>
            <person name="Thoren M.H."/>
            <person name="Johannesson H."/>
        </authorList>
    </citation>
    <scope>NUCLEOTIDE SEQUENCE</scope>
    <source>
        <strain evidence="2">CBS 333.67</strain>
    </source>
</reference>
<dbReference type="RefSeq" id="XP_062722684.1">
    <property type="nucleotide sequence ID" value="XM_062862070.1"/>
</dbReference>
<feature type="compositionally biased region" description="Polar residues" evidence="1">
    <location>
        <begin position="757"/>
        <end position="771"/>
    </location>
</feature>
<protein>
    <recommendedName>
        <fullName evidence="4">CCHC-type domain-containing protein</fullName>
    </recommendedName>
</protein>
<evidence type="ECO:0000313" key="2">
    <source>
        <dbReference type="EMBL" id="KAK3306904.1"/>
    </source>
</evidence>
<feature type="compositionally biased region" description="Basic and acidic residues" evidence="1">
    <location>
        <begin position="485"/>
        <end position="502"/>
    </location>
</feature>
<dbReference type="AlphaFoldDB" id="A0AAJ0M319"/>
<evidence type="ECO:0000313" key="3">
    <source>
        <dbReference type="Proteomes" id="UP001273166"/>
    </source>
</evidence>